<dbReference type="InterPro" id="IPR016024">
    <property type="entry name" value="ARM-type_fold"/>
</dbReference>
<protein>
    <submittedName>
        <fullName evidence="1">DNA alkylation repair protein</fullName>
    </submittedName>
</protein>
<comment type="caution">
    <text evidence="1">The sequence shown here is derived from an EMBL/GenBank/DDBJ whole genome shotgun (WGS) entry which is preliminary data.</text>
</comment>
<accession>A0A9D9N0J3</accession>
<dbReference type="AlphaFoldDB" id="A0A9D9N0J3"/>
<evidence type="ECO:0000313" key="1">
    <source>
        <dbReference type="EMBL" id="MBO8456061.1"/>
    </source>
</evidence>
<dbReference type="CDD" id="cd06561">
    <property type="entry name" value="AlkD_like"/>
    <property type="match status" value="1"/>
</dbReference>
<name>A0A9D9N0J3_9BACT</name>
<organism evidence="1 2">
    <name type="scientific">Candidatus Cryptobacteroides intestinigallinarum</name>
    <dbReference type="NCBI Taxonomy" id="2840767"/>
    <lineage>
        <taxon>Bacteria</taxon>
        <taxon>Pseudomonadati</taxon>
        <taxon>Bacteroidota</taxon>
        <taxon>Bacteroidia</taxon>
        <taxon>Bacteroidales</taxon>
        <taxon>Candidatus Cryptobacteroides</taxon>
    </lineage>
</organism>
<reference evidence="1" key="1">
    <citation type="submission" date="2020-10" db="EMBL/GenBank/DDBJ databases">
        <authorList>
            <person name="Gilroy R."/>
        </authorList>
    </citation>
    <scope>NUCLEOTIDE SEQUENCE</scope>
    <source>
        <strain evidence="1">B1-3475</strain>
    </source>
</reference>
<dbReference type="InterPro" id="IPR014825">
    <property type="entry name" value="DNA_alkylation"/>
</dbReference>
<dbReference type="SUPFAM" id="SSF48371">
    <property type="entry name" value="ARM repeat"/>
    <property type="match status" value="1"/>
</dbReference>
<reference evidence="1" key="2">
    <citation type="journal article" date="2021" name="PeerJ">
        <title>Extensive microbial diversity within the chicken gut microbiome revealed by metagenomics and culture.</title>
        <authorList>
            <person name="Gilroy R."/>
            <person name="Ravi A."/>
            <person name="Getino M."/>
            <person name="Pursley I."/>
            <person name="Horton D.L."/>
            <person name="Alikhan N.F."/>
            <person name="Baker D."/>
            <person name="Gharbi K."/>
            <person name="Hall N."/>
            <person name="Watson M."/>
            <person name="Adriaenssens E.M."/>
            <person name="Foster-Nyarko E."/>
            <person name="Jarju S."/>
            <person name="Secka A."/>
            <person name="Antonio M."/>
            <person name="Oren A."/>
            <person name="Chaudhuri R.R."/>
            <person name="La Ragione R."/>
            <person name="Hildebrand F."/>
            <person name="Pallen M.J."/>
        </authorList>
    </citation>
    <scope>NUCLEOTIDE SEQUENCE</scope>
    <source>
        <strain evidence="1">B1-3475</strain>
    </source>
</reference>
<dbReference type="Gene3D" id="1.25.10.90">
    <property type="match status" value="1"/>
</dbReference>
<dbReference type="Proteomes" id="UP000823617">
    <property type="component" value="Unassembled WGS sequence"/>
</dbReference>
<gene>
    <name evidence="1" type="ORF">IAC08_06615</name>
</gene>
<evidence type="ECO:0000313" key="2">
    <source>
        <dbReference type="Proteomes" id="UP000823617"/>
    </source>
</evidence>
<proteinExistence type="predicted"/>
<sequence length="248" mass="28698">MIESLLIPYISEKFAADPRYRAGHIRVINPLPGTRILGLHIPEMKKVARDLARSQDAELLHGRFLAEKDLSHEEKTVWGLMLDYMKVPLEKRFEMFSGFVPRIDNWAVCDTVCAAARWASPVDAVWNYLRRWWDSDREFEVRFAIIMSMTCFLDEHWLPEVFGKIDSLDFSRISSDYVKGRRPAEGTVSGPAPYYVRMGTAWLLATALAKFPDMTRAYVRDSKLPGDVLKLYVRKARESFRTRTVSPF</sequence>
<dbReference type="EMBL" id="JADIMK010000068">
    <property type="protein sequence ID" value="MBO8456061.1"/>
    <property type="molecule type" value="Genomic_DNA"/>
</dbReference>
<dbReference type="Pfam" id="PF08713">
    <property type="entry name" value="DNA_alkylation"/>
    <property type="match status" value="1"/>
</dbReference>